<keyword evidence="1" id="KW-0175">Coiled coil</keyword>
<feature type="coiled-coil region" evidence="1">
    <location>
        <begin position="102"/>
        <end position="136"/>
    </location>
</feature>
<accession>A0A0E4H5N5</accession>
<evidence type="ECO:0000256" key="1">
    <source>
        <dbReference type="SAM" id="Coils"/>
    </source>
</evidence>
<proteinExistence type="predicted"/>
<dbReference type="AlphaFoldDB" id="A0A0E4H5N5"/>
<sequence>MAVPKDGPERLIHFVNQRLADLGITQEELTARGGPDRSTLGKLRSRPDQKTLTVAKLLSYDDTLGWERGSAAVALLGGTPQEAVPSNGAPQISTDDKVARLVRQAHRRADKLMDHLQAATAEGEHLRRQLAALREAT</sequence>
<protein>
    <submittedName>
        <fullName evidence="2">Uncharacterized protein</fullName>
    </submittedName>
</protein>
<evidence type="ECO:0000313" key="2">
    <source>
        <dbReference type="EMBL" id="CQD24209.1"/>
    </source>
</evidence>
<dbReference type="STRING" id="141349.BN1232_06104"/>
<name>A0A0E4H5N5_MYCLN</name>
<dbReference type="RefSeq" id="WP_090609884.1">
    <property type="nucleotide sequence ID" value="NZ_CTEE01000002.1"/>
</dbReference>
<reference evidence="2 3" key="1">
    <citation type="submission" date="2015-03" db="EMBL/GenBank/DDBJ databases">
        <authorList>
            <person name="Urmite Genomes"/>
        </authorList>
    </citation>
    <scope>NUCLEOTIDE SEQUENCE [LARGE SCALE GENOMIC DNA]</scope>
    <source>
        <strain evidence="2 3">CSUR P1491</strain>
    </source>
</reference>
<dbReference type="Proteomes" id="UP000199251">
    <property type="component" value="Unassembled WGS sequence"/>
</dbReference>
<organism evidence="2 3">
    <name type="scientific">Mycobacterium lentiflavum</name>
    <dbReference type="NCBI Taxonomy" id="141349"/>
    <lineage>
        <taxon>Bacteria</taxon>
        <taxon>Bacillati</taxon>
        <taxon>Actinomycetota</taxon>
        <taxon>Actinomycetes</taxon>
        <taxon>Mycobacteriales</taxon>
        <taxon>Mycobacteriaceae</taxon>
        <taxon>Mycobacterium</taxon>
        <taxon>Mycobacterium simiae complex</taxon>
    </lineage>
</organism>
<evidence type="ECO:0000313" key="3">
    <source>
        <dbReference type="Proteomes" id="UP000199251"/>
    </source>
</evidence>
<dbReference type="OrthoDB" id="4752361at2"/>
<gene>
    <name evidence="2" type="ORF">BN1232_06104</name>
</gene>
<dbReference type="EMBL" id="CTEE01000002">
    <property type="protein sequence ID" value="CQD24209.1"/>
    <property type="molecule type" value="Genomic_DNA"/>
</dbReference>